<dbReference type="Pfam" id="PF03621">
    <property type="entry name" value="MbtH"/>
    <property type="match status" value="1"/>
</dbReference>
<name>Q82PM9_STRAW</name>
<evidence type="ECO:0000313" key="4">
    <source>
        <dbReference type="Proteomes" id="UP000000428"/>
    </source>
</evidence>
<dbReference type="HOGENOM" id="CLU_2156848_0_0_11"/>
<dbReference type="KEGG" id="sma:SAVERM_873"/>
<protein>
    <recommendedName>
        <fullName evidence="2">MbtH-like domain-containing protein</fullName>
    </recommendedName>
</protein>
<dbReference type="Proteomes" id="UP000000428">
    <property type="component" value="Chromosome"/>
</dbReference>
<reference evidence="3 4" key="1">
    <citation type="journal article" date="2001" name="Proc. Natl. Acad. Sci. U.S.A.">
        <title>Genome sequence of an industrial microorganism Streptomyces avermitilis: deducing the ability of producing secondary metabolites.</title>
        <authorList>
            <person name="Omura S."/>
            <person name="Ikeda H."/>
            <person name="Ishikawa J."/>
            <person name="Hanamoto A."/>
            <person name="Takahashi C."/>
            <person name="Shinose M."/>
            <person name="Takahashi Y."/>
            <person name="Horikawa H."/>
            <person name="Nakazawa H."/>
            <person name="Osonoe T."/>
            <person name="Kikuchi H."/>
            <person name="Shiba T."/>
            <person name="Sakaki Y."/>
            <person name="Hattori M."/>
        </authorList>
    </citation>
    <scope>NUCLEOTIDE SEQUENCE [LARGE SCALE GENOMIC DNA]</scope>
    <source>
        <strain evidence="4">ATCC 31267 / DSM 46492 / JCM 5070 / NBRC 14893 / NCIMB 12804 / NRRL 8165 / MA-4680</strain>
    </source>
</reference>
<evidence type="ECO:0000259" key="2">
    <source>
        <dbReference type="Pfam" id="PF03621"/>
    </source>
</evidence>
<evidence type="ECO:0000256" key="1">
    <source>
        <dbReference type="SAM" id="MobiDB-lite"/>
    </source>
</evidence>
<feature type="compositionally biased region" description="Polar residues" evidence="1">
    <location>
        <begin position="93"/>
        <end position="102"/>
    </location>
</feature>
<gene>
    <name evidence="3" type="ORF">SAVERM_873</name>
</gene>
<reference evidence="3 4" key="3">
    <citation type="journal article" date="2014" name="J. Ind. Microbiol. Biotechnol.">
        <title>Genome mining of the Streptomyces avermitilis genome and development of genome-minimized hosts for heterologous expression of biosynthetic gene clusters.</title>
        <authorList>
            <person name="Ikeda H."/>
            <person name="Shin-ya K."/>
            <person name="Omura S."/>
        </authorList>
    </citation>
    <scope>NUCLEOTIDE SEQUENCE [LARGE SCALE GENOMIC DNA]</scope>
    <source>
        <strain evidence="4">ATCC 31267 / DSM 46492 / JCM 5070 / NBRC 14893 / NCIMB 12804 / NRRL 8165 / MA-4680</strain>
    </source>
</reference>
<keyword evidence="4" id="KW-1185">Reference proteome</keyword>
<dbReference type="AlphaFoldDB" id="Q82PM9"/>
<feature type="region of interest" description="Disordered" evidence="1">
    <location>
        <begin position="88"/>
        <end position="111"/>
    </location>
</feature>
<dbReference type="InterPro" id="IPR038020">
    <property type="entry name" value="MbtH-like_sf"/>
</dbReference>
<sequence>MNDPFEDQDGSYVALMNDEGQYSARRRWRRSQINVRSSSSRPQVCTHRFMTEFILGIRTPLSTTSMPASSSTSSNNCGNFPSRSLIMQRARQPASTWSTTASHLDGRRRRR</sequence>
<dbReference type="EMBL" id="BA000030">
    <property type="protein sequence ID" value="BAC68583.1"/>
    <property type="molecule type" value="Genomic_DNA"/>
</dbReference>
<accession>Q82PM9</accession>
<reference evidence="3 4" key="2">
    <citation type="journal article" date="2003" name="Nat. Biotechnol.">
        <title>Complete genome sequence and comparative analysis of the industrial microorganism Streptomyces avermitilis.</title>
        <authorList>
            <person name="Ikeda H."/>
            <person name="Ishikawa J."/>
            <person name="Hanamoto A."/>
            <person name="Shinose M."/>
            <person name="Kikuchi H."/>
            <person name="Shiba T."/>
            <person name="Sakaki Y."/>
            <person name="Hattori M."/>
            <person name="Omura S."/>
        </authorList>
    </citation>
    <scope>NUCLEOTIDE SEQUENCE [LARGE SCALE GENOMIC DNA]</scope>
    <source>
        <strain evidence="4">ATCC 31267 / DSM 46492 / JCM 5070 / NBRC 14893 / NCIMB 12804 / NRRL 8165 / MA-4680</strain>
    </source>
</reference>
<evidence type="ECO:0000313" key="3">
    <source>
        <dbReference type="EMBL" id="BAC68583.1"/>
    </source>
</evidence>
<proteinExistence type="predicted"/>
<dbReference type="InterPro" id="IPR005153">
    <property type="entry name" value="MbtH-like_dom"/>
</dbReference>
<organism evidence="3 4">
    <name type="scientific">Streptomyces avermitilis (strain ATCC 31267 / DSM 46492 / JCM 5070 / NBRC 14893 / NCIMB 12804 / NRRL 8165 / MA-4680)</name>
    <dbReference type="NCBI Taxonomy" id="227882"/>
    <lineage>
        <taxon>Bacteria</taxon>
        <taxon>Bacillati</taxon>
        <taxon>Actinomycetota</taxon>
        <taxon>Actinomycetes</taxon>
        <taxon>Kitasatosporales</taxon>
        <taxon>Streptomycetaceae</taxon>
        <taxon>Streptomyces</taxon>
    </lineage>
</organism>
<feature type="domain" description="MbtH-like" evidence="2">
    <location>
        <begin position="1"/>
        <end position="23"/>
    </location>
</feature>
<dbReference type="SUPFAM" id="SSF160582">
    <property type="entry name" value="MbtH-like"/>
    <property type="match status" value="1"/>
</dbReference>